<name>A0A820KPI9_9BILA</name>
<dbReference type="GO" id="GO:0006816">
    <property type="term" value="P:calcium ion transport"/>
    <property type="evidence" value="ECO:0007669"/>
    <property type="project" value="InterPro"/>
</dbReference>
<dbReference type="InterPro" id="IPR015925">
    <property type="entry name" value="Ryanodine_IP3_receptor"/>
</dbReference>
<evidence type="ECO:0000313" key="1">
    <source>
        <dbReference type="EMBL" id="CAF4343593.1"/>
    </source>
</evidence>
<evidence type="ECO:0000313" key="2">
    <source>
        <dbReference type="Proteomes" id="UP000663844"/>
    </source>
</evidence>
<dbReference type="PANTHER" id="PTHR13715:SF102">
    <property type="entry name" value="INOSITOL 1,4,5-TRISPHOSPHATE RECEPTOR"/>
    <property type="match status" value="1"/>
</dbReference>
<dbReference type="PANTHER" id="PTHR13715">
    <property type="entry name" value="RYANODINE RECEPTOR AND IP3 RECEPTOR"/>
    <property type="match status" value="1"/>
</dbReference>
<comment type="caution">
    <text evidence="1">The sequence shown here is derived from an EMBL/GenBank/DDBJ whole genome shotgun (WGS) entry which is preliminary data.</text>
</comment>
<feature type="non-terminal residue" evidence="1">
    <location>
        <position position="1"/>
    </location>
</feature>
<proteinExistence type="predicted"/>
<accession>A0A820KPI9</accession>
<dbReference type="Proteomes" id="UP000663844">
    <property type="component" value="Unassembled WGS sequence"/>
</dbReference>
<gene>
    <name evidence="1" type="ORF">OXD698_LOCUS48372</name>
</gene>
<dbReference type="EMBL" id="CAJOAZ010020170">
    <property type="protein sequence ID" value="CAF4343593.1"/>
    <property type="molecule type" value="Genomic_DNA"/>
</dbReference>
<dbReference type="AlphaFoldDB" id="A0A820KPI9"/>
<reference evidence="1" key="1">
    <citation type="submission" date="2021-02" db="EMBL/GenBank/DDBJ databases">
        <authorList>
            <person name="Nowell W R."/>
        </authorList>
    </citation>
    <scope>NUCLEOTIDE SEQUENCE</scope>
</reference>
<protein>
    <submittedName>
        <fullName evidence="1">Uncharacterized protein</fullName>
    </submittedName>
</protein>
<sequence length="178" mass="20421">PKFESTMKFVEDYLKTVVEQPNSFSDVEQNKLTHEVVNLARRLIFFGFYSFEDLLKLTQTLLGILDTSKVLSSTVRPLPIEQVAAIVTNIKSNKYDHVVSTNSSYNVNDVVTEQQSDVLDDLAYETKMNVIAILEFILDIRLDFRISRLISIFKQKYDRLEPSSNFIGTDLQIADIEC</sequence>
<feature type="non-terminal residue" evidence="1">
    <location>
        <position position="178"/>
    </location>
</feature>
<organism evidence="1 2">
    <name type="scientific">Adineta steineri</name>
    <dbReference type="NCBI Taxonomy" id="433720"/>
    <lineage>
        <taxon>Eukaryota</taxon>
        <taxon>Metazoa</taxon>
        <taxon>Spiralia</taxon>
        <taxon>Gnathifera</taxon>
        <taxon>Rotifera</taxon>
        <taxon>Eurotatoria</taxon>
        <taxon>Bdelloidea</taxon>
        <taxon>Adinetida</taxon>
        <taxon>Adinetidae</taxon>
        <taxon>Adineta</taxon>
    </lineage>
</organism>